<proteinExistence type="predicted"/>
<dbReference type="GO" id="GO:0008278">
    <property type="term" value="C:cohesin complex"/>
    <property type="evidence" value="ECO:0007669"/>
    <property type="project" value="TreeGrafter"/>
</dbReference>
<evidence type="ECO:0000313" key="4">
    <source>
        <dbReference type="Proteomes" id="UP001140091"/>
    </source>
</evidence>
<dbReference type="Pfam" id="PF08514">
    <property type="entry name" value="STAG"/>
    <property type="match status" value="1"/>
</dbReference>
<dbReference type="PROSITE" id="PS51425">
    <property type="entry name" value="SCD"/>
    <property type="match status" value="1"/>
</dbReference>
<feature type="region of interest" description="Disordered" evidence="1">
    <location>
        <begin position="980"/>
        <end position="1028"/>
    </location>
</feature>
<feature type="compositionally biased region" description="Acidic residues" evidence="1">
    <location>
        <begin position="1341"/>
        <end position="1365"/>
    </location>
</feature>
<reference evidence="3" key="1">
    <citation type="submission" date="2022-06" db="EMBL/GenBank/DDBJ databases">
        <title>Genome Sequence of Candolleomyces eurysporus.</title>
        <authorList>
            <person name="Buettner E."/>
        </authorList>
    </citation>
    <scope>NUCLEOTIDE SEQUENCE</scope>
    <source>
        <strain evidence="3">VTCC 930004</strain>
    </source>
</reference>
<feature type="non-terminal residue" evidence="3">
    <location>
        <position position="1421"/>
    </location>
</feature>
<feature type="compositionally biased region" description="Acidic residues" evidence="1">
    <location>
        <begin position="1298"/>
        <end position="1307"/>
    </location>
</feature>
<dbReference type="GO" id="GO:0005634">
    <property type="term" value="C:nucleus"/>
    <property type="evidence" value="ECO:0007669"/>
    <property type="project" value="TreeGrafter"/>
</dbReference>
<feature type="region of interest" description="Disordered" evidence="1">
    <location>
        <begin position="1"/>
        <end position="131"/>
    </location>
</feature>
<protein>
    <recommendedName>
        <fullName evidence="2">SCD domain-containing protein</fullName>
    </recommendedName>
</protein>
<dbReference type="Proteomes" id="UP001140091">
    <property type="component" value="Unassembled WGS sequence"/>
</dbReference>
<feature type="compositionally biased region" description="Basic and acidic residues" evidence="1">
    <location>
        <begin position="90"/>
        <end position="107"/>
    </location>
</feature>
<dbReference type="GO" id="GO:0000785">
    <property type="term" value="C:chromatin"/>
    <property type="evidence" value="ECO:0007669"/>
    <property type="project" value="TreeGrafter"/>
</dbReference>
<feature type="compositionally biased region" description="Acidic residues" evidence="1">
    <location>
        <begin position="998"/>
        <end position="1008"/>
    </location>
</feature>
<dbReference type="InterPro" id="IPR016024">
    <property type="entry name" value="ARM-type_fold"/>
</dbReference>
<feature type="region of interest" description="Disordered" evidence="1">
    <location>
        <begin position="1238"/>
        <end position="1421"/>
    </location>
</feature>
<keyword evidence="4" id="KW-1185">Reference proteome</keyword>
<dbReference type="GO" id="GO:0007062">
    <property type="term" value="P:sister chromatid cohesion"/>
    <property type="evidence" value="ECO:0007669"/>
    <property type="project" value="UniProtKB-ARBA"/>
</dbReference>
<evidence type="ECO:0000256" key="1">
    <source>
        <dbReference type="SAM" id="MobiDB-lite"/>
    </source>
</evidence>
<dbReference type="GO" id="GO:0003682">
    <property type="term" value="F:chromatin binding"/>
    <property type="evidence" value="ECO:0007669"/>
    <property type="project" value="TreeGrafter"/>
</dbReference>
<evidence type="ECO:0000313" key="3">
    <source>
        <dbReference type="EMBL" id="KAJ2925345.1"/>
    </source>
</evidence>
<dbReference type="EMBL" id="JANBPK010001190">
    <property type="protein sequence ID" value="KAJ2925345.1"/>
    <property type="molecule type" value="Genomic_DNA"/>
</dbReference>
<dbReference type="OrthoDB" id="498590at2759"/>
<accession>A0A9W8J6G6</accession>
<feature type="compositionally biased region" description="Basic residues" evidence="1">
    <location>
        <begin position="80"/>
        <end position="89"/>
    </location>
</feature>
<dbReference type="InterPro" id="IPR039662">
    <property type="entry name" value="Cohesin_Scc3/SA"/>
</dbReference>
<organism evidence="3 4">
    <name type="scientific">Candolleomyces eurysporus</name>
    <dbReference type="NCBI Taxonomy" id="2828524"/>
    <lineage>
        <taxon>Eukaryota</taxon>
        <taxon>Fungi</taxon>
        <taxon>Dikarya</taxon>
        <taxon>Basidiomycota</taxon>
        <taxon>Agaricomycotina</taxon>
        <taxon>Agaricomycetes</taxon>
        <taxon>Agaricomycetidae</taxon>
        <taxon>Agaricales</taxon>
        <taxon>Agaricineae</taxon>
        <taxon>Psathyrellaceae</taxon>
        <taxon>Candolleomyces</taxon>
    </lineage>
</organism>
<dbReference type="InterPro" id="IPR011989">
    <property type="entry name" value="ARM-like"/>
</dbReference>
<dbReference type="InterPro" id="IPR056396">
    <property type="entry name" value="HEAT_SCC3-SA"/>
</dbReference>
<feature type="region of interest" description="Disordered" evidence="1">
    <location>
        <begin position="543"/>
        <end position="564"/>
    </location>
</feature>
<feature type="compositionally biased region" description="Basic residues" evidence="1">
    <location>
        <begin position="1316"/>
        <end position="1330"/>
    </location>
</feature>
<feature type="compositionally biased region" description="Acidic residues" evidence="1">
    <location>
        <begin position="54"/>
        <end position="74"/>
    </location>
</feature>
<dbReference type="PANTHER" id="PTHR11199:SF0">
    <property type="entry name" value="LD34181P-RELATED"/>
    <property type="match status" value="1"/>
</dbReference>
<dbReference type="SUPFAM" id="SSF48371">
    <property type="entry name" value="ARM repeat"/>
    <property type="match status" value="1"/>
</dbReference>
<dbReference type="InterPro" id="IPR013721">
    <property type="entry name" value="STAG"/>
</dbReference>
<feature type="domain" description="SCD" evidence="2">
    <location>
        <begin position="360"/>
        <end position="445"/>
    </location>
</feature>
<dbReference type="Pfam" id="PF24571">
    <property type="entry name" value="HEAT_SCC3-SA"/>
    <property type="match status" value="1"/>
</dbReference>
<dbReference type="Pfam" id="PF21581">
    <property type="entry name" value="SCD"/>
    <property type="match status" value="1"/>
</dbReference>
<name>A0A9W8J6G6_9AGAR</name>
<gene>
    <name evidence="3" type="ORF">H1R20_g11741</name>
</gene>
<feature type="compositionally biased region" description="Basic residues" evidence="1">
    <location>
        <begin position="108"/>
        <end position="122"/>
    </location>
</feature>
<feature type="region of interest" description="Disordered" evidence="1">
    <location>
        <begin position="311"/>
        <end position="336"/>
    </location>
</feature>
<feature type="compositionally biased region" description="Basic and acidic residues" evidence="1">
    <location>
        <begin position="1274"/>
        <end position="1283"/>
    </location>
</feature>
<dbReference type="PANTHER" id="PTHR11199">
    <property type="entry name" value="STROMAL ANTIGEN"/>
    <property type="match status" value="1"/>
</dbReference>
<evidence type="ECO:0000259" key="2">
    <source>
        <dbReference type="PROSITE" id="PS51425"/>
    </source>
</evidence>
<feature type="compositionally biased region" description="Polar residues" evidence="1">
    <location>
        <begin position="1"/>
        <end position="12"/>
    </location>
</feature>
<sequence length="1421" mass="158540">MSATPENTPGTRRSQRERKTVKPFVSAPSTSARKRKRPDTDVEDEDTTVPTAQADDEQEDAEADAEDEEEEEGYESAKPKTVRKAKPKAPGKDKPAPAPKKPREPKTTTRKTGKAPTRRGRKLKDGEDTYDAEQVARDTKIAADNPLFNAIMNPSAALQSTTEDFLESLGDSPGPAQAELITLFLRSCGCNDTISPDDALDYDGVVDNLDNITEALKQDNSPVYPLTSKLPIFKKFRKSLSEFIERLISSAAELGSLYSTDLMATLQTWVVAMSSSQIRSFRHTATVVALEVETSLCEVAAAVEKEAQLVGRQREGEKKRKGSAKGTTARDKELQAKAQEIRDRRANLAEYLKEFVDGVFVHRYRDLDPNIRAECVKAIGMWFKKYPGHFLDGTYLRYVGWVLSDSNTHVRLEAVKALSGVYEQGDYIGSLNHFTERFKPRLLEMATSDTELPVRVAVIQVLGAIDGHSLLEEEERDKLCLLIYDEEAKVRRAVSQFVHNVWEEAVEERLVSKRKPSDMDRTRAGIKALANLLVKWSRALDTNSEDDDAENSDARVDDDFSSTTTGRRTRRKEILALVGTADGKGRTALAVDALWDDIESIREWEELLDILLLDHSASGESQSSAPTRMNGKSHTSESSIDDLWRLEEVEETVLLEVLVASLRRVKAEAGSSKKAGEEENILNDTTRALIKALPRLFIKYQADPNRIAQVLSIPSLLNLDLYLEMRMITAYSSLWDDIIKQFMSHSSMTVLSHAMVAIRCLMDATSLSNTNSTKILELEDELSTALRDAVAGRDEIEVESFTEDEVLTLAAIGTRLSILAGVRNMSAWIDEDEGGKQSSAWDIFSALAERGRLGYKEEETMVEQALNVLTLHIFWKAKGLLVNKDLNAEENPYQEQLVQQRDSLLEKLQEYAIGTQSNTGEGAFKHLLNHHILFSPDQPTLPDGSTSPLAAISLSLDDEMQYRCAGYIQAEIERYSDFLADNDGSAGSEEAEKSDKDSDNEEEADEEEGKSKKKRKAKKSQDNASPSVDSRTLLEREYLFVDVITTFLRAIRVGTIAVQHGAVLLSHYGRLGASFDACAKVIVDMIKEEGLSKNNGELVVNVATKSLQEAFTLVLEGAVSDETESLQLAKLLSQCFVLRGSQLSVLRRLDAQYIVQIHINLLNWVAKRLKAYESNKNKRLKKASILFFRLLVPLVNGIDDEHALKIKAHMEQVLSESNIEIPSSSKDWEPQRGYAKRLENVMNKGKGGPSKPRRRGKNATGASSDEEASEVENLLDKPAEKEKPRHRPRRVTRSNPVIEEDEEENDDAAAPTTPKARPRPRRKATYRSRSRGGSSAPSTDHEDEEPDQENDQQSDIVDPDQEPEGADQTGGEEAVTPKSSSRKRTRPDDEEEEDPEAEVRSPSADVETTPVNEVRRKRIRH</sequence>
<comment type="caution">
    <text evidence="3">The sequence shown here is derived from an EMBL/GenBank/DDBJ whole genome shotgun (WGS) entry which is preliminary data.</text>
</comment>
<dbReference type="Gene3D" id="1.25.10.10">
    <property type="entry name" value="Leucine-rich Repeat Variant"/>
    <property type="match status" value="1"/>
</dbReference>
<dbReference type="InterPro" id="IPR020839">
    <property type="entry name" value="SCD"/>
</dbReference>